<gene>
    <name evidence="2" type="ORF">MM415B01975_0012</name>
</gene>
<dbReference type="SMART" id="SM00271">
    <property type="entry name" value="DnaJ"/>
    <property type="match status" value="1"/>
</dbReference>
<dbReference type="PANTHER" id="PTHR44303">
    <property type="entry name" value="DNAJ HOMOLOG SUBFAMILY C MEMBER 16"/>
    <property type="match status" value="1"/>
</dbReference>
<dbReference type="SUPFAM" id="SSF46565">
    <property type="entry name" value="Chaperone J-domain"/>
    <property type="match status" value="1"/>
</dbReference>
<evidence type="ECO:0000313" key="2">
    <source>
        <dbReference type="EMBL" id="QJA55878.1"/>
    </source>
</evidence>
<evidence type="ECO:0000259" key="1">
    <source>
        <dbReference type="PROSITE" id="PS50076"/>
    </source>
</evidence>
<dbReference type="EMBL" id="MT141187">
    <property type="protein sequence ID" value="QJA55878.1"/>
    <property type="molecule type" value="Genomic_DNA"/>
</dbReference>
<dbReference type="PRINTS" id="PR00625">
    <property type="entry name" value="JDOMAIN"/>
</dbReference>
<dbReference type="InterPro" id="IPR036869">
    <property type="entry name" value="J_dom_sf"/>
</dbReference>
<feature type="domain" description="J" evidence="1">
    <location>
        <begin position="2"/>
        <end position="63"/>
    </location>
</feature>
<sequence length="213" mass="25540">MNPYKTLRVSKNATIEEIKKAYRELAKIHHPDKGGDPTIFNEITRAYKILTNSELRNEYDRTGIEPESKNLQFHNELIMIFKNYIFQMINNGEKINIEIISRKLSREIETIEKEIKEIKVFKKYLENRKNDVRMKRKNKLNHYEEAFYSIESDINDKLKQLKHIIKNKKKLLKLADNYETVNKSKTANKQQPIDVFRDNFSKFISKKLNTEWL</sequence>
<accession>A0A6M3IFB6</accession>
<dbReference type="InterPro" id="IPR001623">
    <property type="entry name" value="DnaJ_domain"/>
</dbReference>
<name>A0A6M3IFB6_9ZZZZ</name>
<dbReference type="InterPro" id="IPR052448">
    <property type="entry name" value="DnaJ_C16_autophagy_reg"/>
</dbReference>
<dbReference type="PANTHER" id="PTHR44303:SF2">
    <property type="entry name" value="DNAJ HOMOLOG SUBFAMILY C MEMBER 16"/>
    <property type="match status" value="1"/>
</dbReference>
<protein>
    <submittedName>
        <fullName evidence="2">Putative chaperone</fullName>
    </submittedName>
</protein>
<dbReference type="Gene3D" id="1.10.287.110">
    <property type="entry name" value="DnaJ domain"/>
    <property type="match status" value="1"/>
</dbReference>
<dbReference type="Pfam" id="PF00226">
    <property type="entry name" value="DnaJ"/>
    <property type="match status" value="1"/>
</dbReference>
<dbReference type="AlphaFoldDB" id="A0A6M3IFB6"/>
<dbReference type="PROSITE" id="PS50076">
    <property type="entry name" value="DNAJ_2"/>
    <property type="match status" value="1"/>
</dbReference>
<organism evidence="2">
    <name type="scientific">viral metagenome</name>
    <dbReference type="NCBI Taxonomy" id="1070528"/>
    <lineage>
        <taxon>unclassified sequences</taxon>
        <taxon>metagenomes</taxon>
        <taxon>organismal metagenomes</taxon>
    </lineage>
</organism>
<dbReference type="CDD" id="cd06257">
    <property type="entry name" value="DnaJ"/>
    <property type="match status" value="1"/>
</dbReference>
<reference evidence="2" key="1">
    <citation type="submission" date="2020-03" db="EMBL/GenBank/DDBJ databases">
        <title>The deep terrestrial virosphere.</title>
        <authorList>
            <person name="Holmfeldt K."/>
            <person name="Nilsson E."/>
            <person name="Simone D."/>
            <person name="Lopez-Fernandez M."/>
            <person name="Wu X."/>
            <person name="de Brujin I."/>
            <person name="Lundin D."/>
            <person name="Andersson A."/>
            <person name="Bertilsson S."/>
            <person name="Dopson M."/>
        </authorList>
    </citation>
    <scope>NUCLEOTIDE SEQUENCE</scope>
    <source>
        <strain evidence="2">MM415B01975</strain>
    </source>
</reference>
<proteinExistence type="predicted"/>